<protein>
    <submittedName>
        <fullName evidence="2">Uncharacterized protein</fullName>
    </submittedName>
</protein>
<dbReference type="Proteomes" id="UP001642487">
    <property type="component" value="Chromosome 4"/>
</dbReference>
<accession>A0ABP0YG50</accession>
<feature type="non-terminal residue" evidence="2">
    <location>
        <position position="1"/>
    </location>
</feature>
<organism evidence="2 3">
    <name type="scientific">Citrullus colocynthis</name>
    <name type="common">colocynth</name>
    <dbReference type="NCBI Taxonomy" id="252529"/>
    <lineage>
        <taxon>Eukaryota</taxon>
        <taxon>Viridiplantae</taxon>
        <taxon>Streptophyta</taxon>
        <taxon>Embryophyta</taxon>
        <taxon>Tracheophyta</taxon>
        <taxon>Spermatophyta</taxon>
        <taxon>Magnoliopsida</taxon>
        <taxon>eudicotyledons</taxon>
        <taxon>Gunneridae</taxon>
        <taxon>Pentapetalae</taxon>
        <taxon>rosids</taxon>
        <taxon>fabids</taxon>
        <taxon>Cucurbitales</taxon>
        <taxon>Cucurbitaceae</taxon>
        <taxon>Benincaseae</taxon>
        <taxon>Citrullus</taxon>
    </lineage>
</organism>
<feature type="region of interest" description="Disordered" evidence="1">
    <location>
        <begin position="1"/>
        <end position="38"/>
    </location>
</feature>
<gene>
    <name evidence="2" type="ORF">CITCOLO1_LOCUS11363</name>
</gene>
<keyword evidence="3" id="KW-1185">Reference proteome</keyword>
<evidence type="ECO:0000256" key="1">
    <source>
        <dbReference type="SAM" id="MobiDB-lite"/>
    </source>
</evidence>
<name>A0ABP0YG50_9ROSI</name>
<evidence type="ECO:0000313" key="3">
    <source>
        <dbReference type="Proteomes" id="UP001642487"/>
    </source>
</evidence>
<evidence type="ECO:0000313" key="2">
    <source>
        <dbReference type="EMBL" id="CAK9319359.1"/>
    </source>
</evidence>
<proteinExistence type="predicted"/>
<sequence>VYKNHLRTTQNTQKKKSYPKNQIPVRSGGLRRMSGERRRWSAAKQRATVGLDGAQELRPELLESTVGAASTAGDARTRSIRTAVGHGVGDRSFDRLRLVLQWRRVRGLRLEGGREGDA</sequence>
<dbReference type="EMBL" id="OZ021738">
    <property type="protein sequence ID" value="CAK9319359.1"/>
    <property type="molecule type" value="Genomic_DNA"/>
</dbReference>
<reference evidence="2 3" key="1">
    <citation type="submission" date="2024-03" db="EMBL/GenBank/DDBJ databases">
        <authorList>
            <person name="Gkanogiannis A."/>
            <person name="Becerra Lopez-Lavalle L."/>
        </authorList>
    </citation>
    <scope>NUCLEOTIDE SEQUENCE [LARGE SCALE GENOMIC DNA]</scope>
</reference>